<dbReference type="SMART" id="SM00857">
    <property type="entry name" value="Resolvase"/>
    <property type="match status" value="1"/>
</dbReference>
<evidence type="ECO:0000313" key="8">
    <source>
        <dbReference type="EMBL" id="RUO54009.1"/>
    </source>
</evidence>
<dbReference type="CDD" id="cd03768">
    <property type="entry name" value="SR_ResInv"/>
    <property type="match status" value="1"/>
</dbReference>
<dbReference type="GO" id="GO:0000150">
    <property type="term" value="F:DNA strand exchange activity"/>
    <property type="evidence" value="ECO:0007669"/>
    <property type="project" value="InterPro"/>
</dbReference>
<dbReference type="PROSITE" id="PS00397">
    <property type="entry name" value="RECOMBINASES_1"/>
    <property type="match status" value="1"/>
</dbReference>
<dbReference type="InterPro" id="IPR006119">
    <property type="entry name" value="Resolv_N"/>
</dbReference>
<evidence type="ECO:0000256" key="1">
    <source>
        <dbReference type="ARBA" id="ARBA00009913"/>
    </source>
</evidence>
<keyword evidence="4" id="KW-0233">DNA recombination</keyword>
<dbReference type="Gene3D" id="1.10.10.60">
    <property type="entry name" value="Homeodomain-like"/>
    <property type="match status" value="1"/>
</dbReference>
<evidence type="ECO:0000259" key="7">
    <source>
        <dbReference type="PROSITE" id="PS51736"/>
    </source>
</evidence>
<dbReference type="GO" id="GO:0015074">
    <property type="term" value="P:DNA integration"/>
    <property type="evidence" value="ECO:0007669"/>
    <property type="project" value="UniProtKB-KW"/>
</dbReference>
<reference evidence="9" key="1">
    <citation type="journal article" date="2018" name="Front. Microbiol.">
        <title>Genome-Based Analysis Reveals the Taxonomy and Diversity of the Family Idiomarinaceae.</title>
        <authorList>
            <person name="Liu Y."/>
            <person name="Lai Q."/>
            <person name="Shao Z."/>
        </authorList>
    </citation>
    <scope>NUCLEOTIDE SEQUENCE [LARGE SCALE GENOMIC DNA]</scope>
    <source>
        <strain evidence="9">BH195</strain>
    </source>
</reference>
<accession>A0A432XZ62</accession>
<comment type="similarity">
    <text evidence="1">Belongs to the site-specific recombinase resolvase family.</text>
</comment>
<keyword evidence="2" id="KW-0229">DNA integration</keyword>
<sequence length="190" mass="21686">MQRIAYIRVSSTDQNTERQLDGVSYDKEFVDKCSGGLKQRPALDRLLEHVREGDVVLVHSIDRMARNLRHLLELIDTFKEKGVTVEFVKESMRFTPATNNHMQDLMLRVMGAVSEFEKAMINERQREGIAQAKAKGIYTGGKRRVNHQRALALHSKGMTKAAIARELDVHWRTVHRIIEEHAKSEATAPA</sequence>
<proteinExistence type="inferred from homology"/>
<evidence type="ECO:0000256" key="2">
    <source>
        <dbReference type="ARBA" id="ARBA00022908"/>
    </source>
</evidence>
<protein>
    <submittedName>
        <fullName evidence="8">Resolvase</fullName>
    </submittedName>
</protein>
<dbReference type="Pfam" id="PF13384">
    <property type="entry name" value="HTH_23"/>
    <property type="match status" value="1"/>
</dbReference>
<dbReference type="InterPro" id="IPR036162">
    <property type="entry name" value="Resolvase-like_N_sf"/>
</dbReference>
<feature type="active site" description="O-(5'-phospho-DNA)-serine intermediate" evidence="5 6">
    <location>
        <position position="10"/>
    </location>
</feature>
<dbReference type="RefSeq" id="WP_126761022.1">
    <property type="nucleotide sequence ID" value="NZ_JBHLTZ010000004.1"/>
</dbReference>
<dbReference type="AlphaFoldDB" id="A0A432XZ62"/>
<name>A0A432XZ62_9GAMM</name>
<dbReference type="InterPro" id="IPR006118">
    <property type="entry name" value="Recombinase_CS"/>
</dbReference>
<dbReference type="Proteomes" id="UP000287198">
    <property type="component" value="Unassembled WGS sequence"/>
</dbReference>
<feature type="domain" description="Resolvase/invertase-type recombinase catalytic" evidence="7">
    <location>
        <begin position="2"/>
        <end position="136"/>
    </location>
</feature>
<keyword evidence="9" id="KW-1185">Reference proteome</keyword>
<dbReference type="PROSITE" id="PS00398">
    <property type="entry name" value="RECOMBINASES_2"/>
    <property type="match status" value="1"/>
</dbReference>
<dbReference type="SUPFAM" id="SSF53041">
    <property type="entry name" value="Resolvase-like"/>
    <property type="match status" value="1"/>
</dbReference>
<dbReference type="PROSITE" id="PS51736">
    <property type="entry name" value="RECOMBINASES_3"/>
    <property type="match status" value="1"/>
</dbReference>
<evidence type="ECO:0000313" key="9">
    <source>
        <dbReference type="Proteomes" id="UP000287198"/>
    </source>
</evidence>
<dbReference type="EMBL" id="PIPW01000001">
    <property type="protein sequence ID" value="RUO54009.1"/>
    <property type="molecule type" value="Genomic_DNA"/>
</dbReference>
<organism evidence="8 9">
    <name type="scientific">Pseudidiomarina halophila</name>
    <dbReference type="NCBI Taxonomy" id="1449799"/>
    <lineage>
        <taxon>Bacteria</taxon>
        <taxon>Pseudomonadati</taxon>
        <taxon>Pseudomonadota</taxon>
        <taxon>Gammaproteobacteria</taxon>
        <taxon>Alteromonadales</taxon>
        <taxon>Idiomarinaceae</taxon>
        <taxon>Pseudidiomarina</taxon>
    </lineage>
</organism>
<dbReference type="PANTHER" id="PTHR30461">
    <property type="entry name" value="DNA-INVERTASE FROM LAMBDOID PROPHAGE"/>
    <property type="match status" value="1"/>
</dbReference>
<dbReference type="OrthoDB" id="9797501at2"/>
<gene>
    <name evidence="8" type="ORF">CWI69_00830</name>
</gene>
<keyword evidence="3" id="KW-0238">DNA-binding</keyword>
<evidence type="ECO:0000256" key="3">
    <source>
        <dbReference type="ARBA" id="ARBA00023125"/>
    </source>
</evidence>
<evidence type="ECO:0000256" key="6">
    <source>
        <dbReference type="PROSITE-ProRule" id="PRU10137"/>
    </source>
</evidence>
<dbReference type="InterPro" id="IPR050639">
    <property type="entry name" value="SSR_resolvase"/>
</dbReference>
<dbReference type="PANTHER" id="PTHR30461:SF26">
    <property type="entry name" value="RESOLVASE HOMOLOG YNEB"/>
    <property type="match status" value="1"/>
</dbReference>
<evidence type="ECO:0000256" key="4">
    <source>
        <dbReference type="ARBA" id="ARBA00023172"/>
    </source>
</evidence>
<dbReference type="Pfam" id="PF00239">
    <property type="entry name" value="Resolvase"/>
    <property type="match status" value="1"/>
</dbReference>
<dbReference type="Gene3D" id="3.40.50.1390">
    <property type="entry name" value="Resolvase, N-terminal catalytic domain"/>
    <property type="match status" value="1"/>
</dbReference>
<dbReference type="SUPFAM" id="SSF46689">
    <property type="entry name" value="Homeodomain-like"/>
    <property type="match status" value="1"/>
</dbReference>
<dbReference type="InterPro" id="IPR009057">
    <property type="entry name" value="Homeodomain-like_sf"/>
</dbReference>
<evidence type="ECO:0000256" key="5">
    <source>
        <dbReference type="PIRSR" id="PIRSR606118-50"/>
    </source>
</evidence>
<comment type="caution">
    <text evidence="8">The sequence shown here is derived from an EMBL/GenBank/DDBJ whole genome shotgun (WGS) entry which is preliminary data.</text>
</comment>
<dbReference type="GO" id="GO:0003677">
    <property type="term" value="F:DNA binding"/>
    <property type="evidence" value="ECO:0007669"/>
    <property type="project" value="UniProtKB-KW"/>
</dbReference>